<evidence type="ECO:0000313" key="1">
    <source>
        <dbReference type="EMBL" id="MBG2878218.1"/>
    </source>
</evidence>
<protein>
    <submittedName>
        <fullName evidence="1">Uncharacterized protein</fullName>
    </submittedName>
</protein>
<organism evidence="1 2">
    <name type="scientific">Proteus alimentorum</name>
    <dbReference type="NCBI Taxonomy" id="1973495"/>
    <lineage>
        <taxon>Bacteria</taxon>
        <taxon>Pseudomonadati</taxon>
        <taxon>Pseudomonadota</taxon>
        <taxon>Gammaproteobacteria</taxon>
        <taxon>Enterobacterales</taxon>
        <taxon>Morganellaceae</taxon>
        <taxon>Proteus</taxon>
    </lineage>
</organism>
<comment type="caution">
    <text evidence="1">The sequence shown here is derived from an EMBL/GenBank/DDBJ whole genome shotgun (WGS) entry which is preliminary data.</text>
</comment>
<gene>
    <name evidence="1" type="ORF">I4902_02920</name>
</gene>
<dbReference type="RefSeq" id="WP_196566400.1">
    <property type="nucleotide sequence ID" value="NZ_JADRYY010000004.1"/>
</dbReference>
<keyword evidence="2" id="KW-1185">Reference proteome</keyword>
<name>A0ABS0IQD4_9GAMM</name>
<dbReference type="Proteomes" id="UP000614721">
    <property type="component" value="Unassembled WGS sequence"/>
</dbReference>
<accession>A0ABS0IQD4</accession>
<reference evidence="1 2" key="1">
    <citation type="submission" date="2020-11" db="EMBL/GenBank/DDBJ databases">
        <title>Enhanced detection system for hospital associated transmission using whole genome sequencing surveillance.</title>
        <authorList>
            <person name="Harrison L.H."/>
            <person name="Van Tyne D."/>
            <person name="Marsh J.W."/>
            <person name="Griffith M.P."/>
            <person name="Snyder D.J."/>
            <person name="Cooper V.S."/>
            <person name="Mustapha M."/>
        </authorList>
    </citation>
    <scope>NUCLEOTIDE SEQUENCE [LARGE SCALE GENOMIC DNA]</scope>
    <source>
        <strain evidence="1 2">PR00075</strain>
    </source>
</reference>
<sequence>MSNVTTNNALVLSGENKNAILTLNEQIVNCIGEDAQIIHTGNKVKIYDNEGVEFSESGSNIKHGKNSLFITTGAESFIEASSQSISFASGKKAEISYSFELDESIEEAEVNLVKDSVAITTGDEAIIYCYASNSTAISTGNDIWIQDLTEGSIGIATGNNAKVGSEGNFKTAAIFGNNSSVFGFDANCSAFVGGKECVATVGNNSVLLSEFPLEELMAGVKSVIVVGWYDGERKRFSTYYQGTDFEGNISWITKDPQTGKKTKHYRLNTYKTTELGELVLLKTQEGEQDISWQQD</sequence>
<dbReference type="EMBL" id="JADSJP010000003">
    <property type="protein sequence ID" value="MBG2878218.1"/>
    <property type="molecule type" value="Genomic_DNA"/>
</dbReference>
<proteinExistence type="predicted"/>
<evidence type="ECO:0000313" key="2">
    <source>
        <dbReference type="Proteomes" id="UP000614721"/>
    </source>
</evidence>